<evidence type="ECO:0000313" key="9">
    <source>
        <dbReference type="EMBL" id="OAQ15576.1"/>
    </source>
</evidence>
<dbReference type="EMBL" id="JACI01000001">
    <property type="protein sequence ID" value="OAQ15576.1"/>
    <property type="molecule type" value="Genomic_DNA"/>
</dbReference>
<dbReference type="PATRIC" id="fig|1261658.3.peg.678"/>
<evidence type="ECO:0000256" key="2">
    <source>
        <dbReference type="ARBA" id="ARBA00008814"/>
    </source>
</evidence>
<keyword evidence="4" id="KW-0406">Ion transport</keyword>
<dbReference type="GO" id="GO:1901678">
    <property type="term" value="P:iron coordination entity transport"/>
    <property type="evidence" value="ECO:0007669"/>
    <property type="project" value="UniProtKB-ARBA"/>
</dbReference>
<keyword evidence="4" id="KW-0410">Iron transport</keyword>
<keyword evidence="3" id="KW-0813">Transport</keyword>
<dbReference type="RefSeq" id="WP_064318202.1">
    <property type="nucleotide sequence ID" value="NZ_JACI01000001.1"/>
</dbReference>
<proteinExistence type="inferred from homology"/>
<evidence type="ECO:0000256" key="1">
    <source>
        <dbReference type="ARBA" id="ARBA00004196"/>
    </source>
</evidence>
<feature type="chain" id="PRO_5008100215" evidence="7">
    <location>
        <begin position="21"/>
        <end position="298"/>
    </location>
</feature>
<evidence type="ECO:0000256" key="6">
    <source>
        <dbReference type="SAM" id="Coils"/>
    </source>
</evidence>
<dbReference type="PANTHER" id="PTHR30532:SF28">
    <property type="entry name" value="PETROBACTIN-BINDING PROTEIN YCLQ"/>
    <property type="match status" value="1"/>
</dbReference>
<dbReference type="GO" id="GO:0030288">
    <property type="term" value="C:outer membrane-bounded periplasmic space"/>
    <property type="evidence" value="ECO:0007669"/>
    <property type="project" value="TreeGrafter"/>
</dbReference>
<evidence type="ECO:0000256" key="5">
    <source>
        <dbReference type="ARBA" id="ARBA00022729"/>
    </source>
</evidence>
<dbReference type="InterPro" id="IPR051313">
    <property type="entry name" value="Bact_iron-sidero_bind"/>
</dbReference>
<dbReference type="SUPFAM" id="SSF53807">
    <property type="entry name" value="Helical backbone' metal receptor"/>
    <property type="match status" value="1"/>
</dbReference>
<evidence type="ECO:0000256" key="4">
    <source>
        <dbReference type="ARBA" id="ARBA00022496"/>
    </source>
</evidence>
<reference evidence="9 10" key="1">
    <citation type="submission" date="2014-01" db="EMBL/GenBank/DDBJ databases">
        <authorList>
            <person name="Zuccon D."/>
        </authorList>
    </citation>
    <scope>NUCLEOTIDE SEQUENCE [LARGE SCALE GENOMIC DNA]</scope>
    <source>
        <strain evidence="9 10">Y31</strain>
    </source>
</reference>
<feature type="signal peptide" evidence="7">
    <location>
        <begin position="1"/>
        <end position="20"/>
    </location>
</feature>
<evidence type="ECO:0000256" key="7">
    <source>
        <dbReference type="SAM" id="SignalP"/>
    </source>
</evidence>
<dbReference type="Proteomes" id="UP000078358">
    <property type="component" value="Unassembled WGS sequence"/>
</dbReference>
<dbReference type="AlphaFoldDB" id="A0A179D086"/>
<dbReference type="PANTHER" id="PTHR30532">
    <property type="entry name" value="IRON III DICITRATE-BINDING PERIPLASMIC PROTEIN"/>
    <property type="match status" value="1"/>
</dbReference>
<dbReference type="InterPro" id="IPR002491">
    <property type="entry name" value="ABC_transptr_periplasmic_BD"/>
</dbReference>
<dbReference type="CDD" id="cd01140">
    <property type="entry name" value="FatB"/>
    <property type="match status" value="1"/>
</dbReference>
<gene>
    <name evidence="9" type="ORF">F480_03340</name>
</gene>
<comment type="subcellular location">
    <subcellularLocation>
        <location evidence="1">Cell envelope</location>
    </subcellularLocation>
</comment>
<keyword evidence="4" id="KW-0408">Iron</keyword>
<keyword evidence="5 7" id="KW-0732">Signal</keyword>
<feature type="domain" description="Fe/B12 periplasmic-binding" evidence="8">
    <location>
        <begin position="39"/>
        <end position="298"/>
    </location>
</feature>
<organism evidence="9 10">
    <name type="scientific">Bibersteinia trehalosi Y31</name>
    <dbReference type="NCBI Taxonomy" id="1261658"/>
    <lineage>
        <taxon>Bacteria</taxon>
        <taxon>Pseudomonadati</taxon>
        <taxon>Pseudomonadota</taxon>
        <taxon>Gammaproteobacteria</taxon>
        <taxon>Pasteurellales</taxon>
        <taxon>Pasteurellaceae</taxon>
        <taxon>Bibersteinia</taxon>
    </lineage>
</organism>
<keyword evidence="6" id="KW-0175">Coiled coil</keyword>
<accession>A0A179D086</accession>
<evidence type="ECO:0000259" key="8">
    <source>
        <dbReference type="PROSITE" id="PS50983"/>
    </source>
</evidence>
<dbReference type="Gene3D" id="3.40.50.1980">
    <property type="entry name" value="Nitrogenase molybdenum iron protein domain"/>
    <property type="match status" value="2"/>
</dbReference>
<protein>
    <submittedName>
        <fullName evidence="9">Enterochelin ABC transporter substrate-binding protein</fullName>
    </submittedName>
</protein>
<evidence type="ECO:0000256" key="3">
    <source>
        <dbReference type="ARBA" id="ARBA00022448"/>
    </source>
</evidence>
<comment type="similarity">
    <text evidence="2">Belongs to the bacterial solute-binding protein 8 family.</text>
</comment>
<dbReference type="Pfam" id="PF01497">
    <property type="entry name" value="Peripla_BP_2"/>
    <property type="match status" value="1"/>
</dbReference>
<evidence type="ECO:0000313" key="10">
    <source>
        <dbReference type="Proteomes" id="UP000078358"/>
    </source>
</evidence>
<dbReference type="PROSITE" id="PS50983">
    <property type="entry name" value="FE_B12_PBP"/>
    <property type="match status" value="1"/>
</dbReference>
<sequence length="298" mass="32264">MFKKTLVALSFSVFALSAFAKDVTIPTARGEVALSTPSTIAVFDTGSIDTLHALGVKMDGVAEVSKVLPYVKPSIEQAKNVGTVFEPNLEALNELKPDLIIVGTRTAKKFDDVSAIAKTIDMTDNGDKLIESGLTRIDSFGKLFDKEAEAEKLKAEIESLFNETKAAVKDKGNGLIILVNGGKIAAFGSGYRLSWIHNDLGVPMADPNLKAQGHGQPVSFEFIQKLNPDWLFVLDRIAAIGQEGQTAQQVLDNELVRQTNAWKNGHVIYLSSASYLAPGGVEQIKTDLTNIKQAFEKK</sequence>
<name>A0A179D086_BIBTR</name>
<feature type="coiled-coil region" evidence="6">
    <location>
        <begin position="143"/>
        <end position="170"/>
    </location>
</feature>
<comment type="caution">
    <text evidence="9">The sequence shown here is derived from an EMBL/GenBank/DDBJ whole genome shotgun (WGS) entry which is preliminary data.</text>
</comment>
<dbReference type="InterPro" id="IPR033870">
    <property type="entry name" value="FatB"/>
</dbReference>